<dbReference type="Proteomes" id="UP001058974">
    <property type="component" value="Chromosome 3"/>
</dbReference>
<sequence>MKLEFMALASAGQEAEWLKDLLLEIPLLKNNVSKVLMHYDSQANLGRAYNEMYNRKSRHIGLRHSFVRKLIKDVIISLIFIRSSYNLADPFTKLLARDLVKINSRGMRLKLLE</sequence>
<dbReference type="AlphaFoldDB" id="A0A9D4XRA2"/>
<organism evidence="1 2">
    <name type="scientific">Pisum sativum</name>
    <name type="common">Garden pea</name>
    <name type="synonym">Lathyrus oleraceus</name>
    <dbReference type="NCBI Taxonomy" id="3888"/>
    <lineage>
        <taxon>Eukaryota</taxon>
        <taxon>Viridiplantae</taxon>
        <taxon>Streptophyta</taxon>
        <taxon>Embryophyta</taxon>
        <taxon>Tracheophyta</taxon>
        <taxon>Spermatophyta</taxon>
        <taxon>Magnoliopsida</taxon>
        <taxon>eudicotyledons</taxon>
        <taxon>Gunneridae</taxon>
        <taxon>Pentapetalae</taxon>
        <taxon>rosids</taxon>
        <taxon>fabids</taxon>
        <taxon>Fabales</taxon>
        <taxon>Fabaceae</taxon>
        <taxon>Papilionoideae</taxon>
        <taxon>50 kb inversion clade</taxon>
        <taxon>NPAAA clade</taxon>
        <taxon>Hologalegina</taxon>
        <taxon>IRL clade</taxon>
        <taxon>Fabeae</taxon>
        <taxon>Lathyrus</taxon>
    </lineage>
</organism>
<keyword evidence="2" id="KW-1185">Reference proteome</keyword>
<dbReference type="CDD" id="cd09272">
    <property type="entry name" value="RNase_HI_RT_Ty1"/>
    <property type="match status" value="1"/>
</dbReference>
<reference evidence="1 2" key="1">
    <citation type="journal article" date="2022" name="Nat. Genet.">
        <title>Improved pea reference genome and pan-genome highlight genomic features and evolutionary characteristics.</title>
        <authorList>
            <person name="Yang T."/>
            <person name="Liu R."/>
            <person name="Luo Y."/>
            <person name="Hu S."/>
            <person name="Wang D."/>
            <person name="Wang C."/>
            <person name="Pandey M.K."/>
            <person name="Ge S."/>
            <person name="Xu Q."/>
            <person name="Li N."/>
            <person name="Li G."/>
            <person name="Huang Y."/>
            <person name="Saxena R.K."/>
            <person name="Ji Y."/>
            <person name="Li M."/>
            <person name="Yan X."/>
            <person name="He Y."/>
            <person name="Liu Y."/>
            <person name="Wang X."/>
            <person name="Xiang C."/>
            <person name="Varshney R.K."/>
            <person name="Ding H."/>
            <person name="Gao S."/>
            <person name="Zong X."/>
        </authorList>
    </citation>
    <scope>NUCLEOTIDE SEQUENCE [LARGE SCALE GENOMIC DNA]</scope>
    <source>
        <strain evidence="1 2">cv. Zhongwan 6</strain>
    </source>
</reference>
<dbReference type="Gramene" id="Psat03G0168400-T1">
    <property type="protein sequence ID" value="KAI5425951.1"/>
    <property type="gene ID" value="KIW84_031684"/>
</dbReference>
<accession>A0A9D4XRA2</accession>
<proteinExistence type="predicted"/>
<protein>
    <recommendedName>
        <fullName evidence="3">Zinc finger, CCHC-type</fullName>
    </recommendedName>
</protein>
<gene>
    <name evidence="1" type="ORF">KIW84_031684</name>
</gene>
<evidence type="ECO:0008006" key="3">
    <source>
        <dbReference type="Google" id="ProtNLM"/>
    </source>
</evidence>
<dbReference type="EMBL" id="JAMSHJ010000003">
    <property type="protein sequence ID" value="KAI5425951.1"/>
    <property type="molecule type" value="Genomic_DNA"/>
</dbReference>
<evidence type="ECO:0000313" key="1">
    <source>
        <dbReference type="EMBL" id="KAI5425951.1"/>
    </source>
</evidence>
<comment type="caution">
    <text evidence="1">The sequence shown here is derived from an EMBL/GenBank/DDBJ whole genome shotgun (WGS) entry which is preliminary data.</text>
</comment>
<name>A0A9D4XRA2_PEA</name>
<evidence type="ECO:0000313" key="2">
    <source>
        <dbReference type="Proteomes" id="UP001058974"/>
    </source>
</evidence>